<dbReference type="SMART" id="SM00829">
    <property type="entry name" value="PKS_ER"/>
    <property type="match status" value="1"/>
</dbReference>
<sequence length="324" mass="33804">MRRVRYHEYGGPEVLTLEETGIPSPAAGQVLIRTEAIGANFVDTKLRRGPESGPLFHRDLPAVLTGDVVGTVESVGEGGDGSLVGRRVAALVEDAFADYVIADAAWLAEVPDGLDLGAASMLPLGGPVALGALRLGRVETGDTVLVHAAAGGIGHLAVQLAKLLGAGTVIATAGSAAKLDFARSLGADHAVDYTEEDWPEQVREAAPGGVDLVLDSVGGEVLLRSLDLLAPLGRLVVYGAASSELAAIPVTRLFGLKQVTGYSLLAWRAARPDLARRDVEETTAHFAAGRLRAAVHAELPLTEAVEAHRQLEERANLGRILLLP</sequence>
<dbReference type="GO" id="GO:0003960">
    <property type="term" value="F:quinone reductase (NADPH) activity"/>
    <property type="evidence" value="ECO:0007669"/>
    <property type="project" value="TreeGrafter"/>
</dbReference>
<protein>
    <submittedName>
        <fullName evidence="4">NADPH2:quinone reductase</fullName>
    </submittedName>
</protein>
<dbReference type="EMBL" id="VIWT01000001">
    <property type="protein sequence ID" value="TWF96880.1"/>
    <property type="molecule type" value="Genomic_DNA"/>
</dbReference>
<dbReference type="SUPFAM" id="SSF51735">
    <property type="entry name" value="NAD(P)-binding Rossmann-fold domains"/>
    <property type="match status" value="1"/>
</dbReference>
<dbReference type="SUPFAM" id="SSF50129">
    <property type="entry name" value="GroES-like"/>
    <property type="match status" value="1"/>
</dbReference>
<dbReference type="GO" id="GO:0070402">
    <property type="term" value="F:NADPH binding"/>
    <property type="evidence" value="ECO:0007669"/>
    <property type="project" value="TreeGrafter"/>
</dbReference>
<dbReference type="PROSITE" id="PS01162">
    <property type="entry name" value="QOR_ZETA_CRYSTAL"/>
    <property type="match status" value="1"/>
</dbReference>
<comment type="caution">
    <text evidence="4">The sequence shown here is derived from an EMBL/GenBank/DDBJ whole genome shotgun (WGS) entry which is preliminary data.</text>
</comment>
<proteinExistence type="predicted"/>
<dbReference type="Pfam" id="PF08240">
    <property type="entry name" value="ADH_N"/>
    <property type="match status" value="1"/>
</dbReference>
<keyword evidence="5" id="KW-1185">Reference proteome</keyword>
<dbReference type="PANTHER" id="PTHR48106:SF13">
    <property type="entry name" value="QUINONE OXIDOREDUCTASE-RELATED"/>
    <property type="match status" value="1"/>
</dbReference>
<feature type="domain" description="Enoyl reductase (ER)" evidence="3">
    <location>
        <begin position="10"/>
        <end position="322"/>
    </location>
</feature>
<dbReference type="PANTHER" id="PTHR48106">
    <property type="entry name" value="QUINONE OXIDOREDUCTASE PIG3-RELATED"/>
    <property type="match status" value="1"/>
</dbReference>
<dbReference type="InterPro" id="IPR013154">
    <property type="entry name" value="ADH-like_N"/>
</dbReference>
<keyword evidence="1" id="KW-0521">NADP</keyword>
<dbReference type="Gene3D" id="3.90.180.10">
    <property type="entry name" value="Medium-chain alcohol dehydrogenases, catalytic domain"/>
    <property type="match status" value="1"/>
</dbReference>
<dbReference type="RefSeq" id="WP_145903175.1">
    <property type="nucleotide sequence ID" value="NZ_BAAAMZ010000042.1"/>
</dbReference>
<dbReference type="OrthoDB" id="9805883at2"/>
<gene>
    <name evidence="4" type="ORF">FHX73_11654</name>
</gene>
<evidence type="ECO:0000256" key="1">
    <source>
        <dbReference type="ARBA" id="ARBA00022857"/>
    </source>
</evidence>
<dbReference type="InterPro" id="IPR011032">
    <property type="entry name" value="GroES-like_sf"/>
</dbReference>
<dbReference type="AlphaFoldDB" id="A0A561UBZ6"/>
<dbReference type="GO" id="GO:0008270">
    <property type="term" value="F:zinc ion binding"/>
    <property type="evidence" value="ECO:0007669"/>
    <property type="project" value="InterPro"/>
</dbReference>
<dbReference type="Pfam" id="PF00107">
    <property type="entry name" value="ADH_zinc_N"/>
    <property type="match status" value="1"/>
</dbReference>
<accession>A0A561UBZ6</accession>
<dbReference type="GO" id="GO:0005829">
    <property type="term" value="C:cytosol"/>
    <property type="evidence" value="ECO:0007669"/>
    <property type="project" value="TreeGrafter"/>
</dbReference>
<dbReference type="InterPro" id="IPR002364">
    <property type="entry name" value="Quin_OxRdtase/zeta-crystal_CS"/>
</dbReference>
<dbReference type="Gene3D" id="3.40.50.720">
    <property type="entry name" value="NAD(P)-binding Rossmann-like Domain"/>
    <property type="match status" value="1"/>
</dbReference>
<dbReference type="InterPro" id="IPR036291">
    <property type="entry name" value="NAD(P)-bd_dom_sf"/>
</dbReference>
<evidence type="ECO:0000313" key="5">
    <source>
        <dbReference type="Proteomes" id="UP000317940"/>
    </source>
</evidence>
<evidence type="ECO:0000256" key="2">
    <source>
        <dbReference type="ARBA" id="ARBA00023002"/>
    </source>
</evidence>
<name>A0A561UBZ6_9ACTN</name>
<keyword evidence="2" id="KW-0560">Oxidoreductase</keyword>
<evidence type="ECO:0000313" key="4">
    <source>
        <dbReference type="EMBL" id="TWF96880.1"/>
    </source>
</evidence>
<dbReference type="InterPro" id="IPR020843">
    <property type="entry name" value="ER"/>
</dbReference>
<dbReference type="GO" id="GO:0035925">
    <property type="term" value="F:mRNA 3'-UTR AU-rich region binding"/>
    <property type="evidence" value="ECO:0007669"/>
    <property type="project" value="TreeGrafter"/>
</dbReference>
<evidence type="ECO:0000259" key="3">
    <source>
        <dbReference type="SMART" id="SM00829"/>
    </source>
</evidence>
<dbReference type="InterPro" id="IPR013149">
    <property type="entry name" value="ADH-like_C"/>
</dbReference>
<dbReference type="Proteomes" id="UP000317940">
    <property type="component" value="Unassembled WGS sequence"/>
</dbReference>
<organism evidence="4 5">
    <name type="scientific">Kitasatospora viridis</name>
    <dbReference type="NCBI Taxonomy" id="281105"/>
    <lineage>
        <taxon>Bacteria</taxon>
        <taxon>Bacillati</taxon>
        <taxon>Actinomycetota</taxon>
        <taxon>Actinomycetes</taxon>
        <taxon>Kitasatosporales</taxon>
        <taxon>Streptomycetaceae</taxon>
        <taxon>Kitasatospora</taxon>
    </lineage>
</organism>
<reference evidence="4 5" key="1">
    <citation type="submission" date="2019-06" db="EMBL/GenBank/DDBJ databases">
        <title>Sequencing the genomes of 1000 actinobacteria strains.</title>
        <authorList>
            <person name="Klenk H.-P."/>
        </authorList>
    </citation>
    <scope>NUCLEOTIDE SEQUENCE [LARGE SCALE GENOMIC DNA]</scope>
    <source>
        <strain evidence="4 5">DSM 44826</strain>
    </source>
</reference>